<evidence type="ECO:0000313" key="1">
    <source>
        <dbReference type="EMBL" id="MBW89303.1"/>
    </source>
</evidence>
<name>A0A2P2J756_RHIMU</name>
<dbReference type="EMBL" id="GGEC01008820">
    <property type="protein sequence ID" value="MBW89303.1"/>
    <property type="molecule type" value="Transcribed_RNA"/>
</dbReference>
<reference evidence="1" key="1">
    <citation type="submission" date="2018-02" db="EMBL/GenBank/DDBJ databases">
        <title>Rhizophora mucronata_Transcriptome.</title>
        <authorList>
            <person name="Meera S.P."/>
            <person name="Sreeshan A."/>
            <person name="Augustine A."/>
        </authorList>
    </citation>
    <scope>NUCLEOTIDE SEQUENCE</scope>
    <source>
        <tissue evidence="1">Leaf</tissue>
    </source>
</reference>
<organism evidence="1">
    <name type="scientific">Rhizophora mucronata</name>
    <name type="common">Asiatic mangrove</name>
    <dbReference type="NCBI Taxonomy" id="61149"/>
    <lineage>
        <taxon>Eukaryota</taxon>
        <taxon>Viridiplantae</taxon>
        <taxon>Streptophyta</taxon>
        <taxon>Embryophyta</taxon>
        <taxon>Tracheophyta</taxon>
        <taxon>Spermatophyta</taxon>
        <taxon>Magnoliopsida</taxon>
        <taxon>eudicotyledons</taxon>
        <taxon>Gunneridae</taxon>
        <taxon>Pentapetalae</taxon>
        <taxon>rosids</taxon>
        <taxon>fabids</taxon>
        <taxon>Malpighiales</taxon>
        <taxon>Rhizophoraceae</taxon>
        <taxon>Rhizophora</taxon>
    </lineage>
</organism>
<accession>A0A2P2J756</accession>
<protein>
    <submittedName>
        <fullName evidence="1">Ku70-like family protein</fullName>
    </submittedName>
</protein>
<sequence>MTPTATTFPRERRPKNWRCTSSMLLPKCLQQLAAPMGKKRKLISMLQSAVLRRHSRPRLLIDPMMKLLSVSLTPRKRGISKI</sequence>
<dbReference type="AlphaFoldDB" id="A0A2P2J756"/>
<proteinExistence type="predicted"/>